<dbReference type="PRINTS" id="PR00344">
    <property type="entry name" value="BCTRLSENSOR"/>
</dbReference>
<dbReference type="Gene3D" id="1.10.287.130">
    <property type="match status" value="1"/>
</dbReference>
<protein>
    <recommendedName>
        <fullName evidence="2">histidine kinase</fullName>
        <ecNumber evidence="2">2.7.13.3</ecNumber>
    </recommendedName>
</protein>
<dbReference type="Pfam" id="PF00512">
    <property type="entry name" value="HisKA"/>
    <property type="match status" value="1"/>
</dbReference>
<dbReference type="PROSITE" id="PS50113">
    <property type="entry name" value="PAC"/>
    <property type="match status" value="4"/>
</dbReference>
<sequence length="1001" mass="115262">MGQTLYKNFTPIREYQLFSTGNETGALNKLHKKIILEQKGCHQLFLCMEVNALNKQDFLTGGGEAGEILRSMNWPATPAGEPAIWPQSLRTTLSIALQSHVPMFIAWGPAGTLFFNDACQPLFHLPAIQLMGQPAPTVLTGLWSTLQPAFEQVMEGKAVTLPDLLLSVIRHGKTEMAGFTFSCIPLMNETGETGGMLVTASEKTPPEHYFRRLADTIPVMLWITRPDGYCTYVNQKWYDYTGQQPGQVLGNGWLTVVHPDDREQMANSFEEANLNRIPFNLEYRIRGADEKYRWILDSGSPMFDKQGAFEGFIGTVIDIDNRKQAEEAVAQSARRFRQLADSMPQIVWTATAGGYVDYYNKQWYLLIGEENQFGDESFLMHVHPDDKERCIESWHEVVRTGEPYEIEFRFRVKHANAYGWFLVRALPIKNDSGQIIKWFGTCTDIDDVKRIEQTLRESEERFRIVVDSAPVMVWMSDIQKRFTFFNKRWLEFTGRSMELELWNGWKDGILPEDLENALAVFDEAFTARRDFEVEFRQKRHDGQYRWVVCHGTPRFAYDGAFLGYIGSSIDIHERKAIRLELENRVTERTHEITDKNKALEETTRELKVINQQLELRHEELRQSEERYLRMTNEVEDYAIILLSKEGLIENWNKGAEKIKGYTADEIVGRHFRLFYTKKEQENHLAERLIEEASSKGSSTYEGWRVRKDGSTFWGYTVITALHDDKNDIIGFSKVTRDLTERKIAEDQLKIYAEQLEQKNRELERSNTELSSFSYVASHDLQEPLRKIQAFGNLIQTRDAANLSEISKDYFDRMVKAAIRMQNLIDSLLEFSRTTTARRNFEPTDLNELLDEVKKEMAHRIEETKAVIIAAHLPNLSIIPFQFRQLLSNLISNSLKYAKSDTTPVIEISATYIKAGSLHDKAAIPEKDYYKFSVADNGIGFEQEYAEKIFDLFQRLHGRNEYSGSGIGLAICKKIIENHNGFMRAEGSPNGGATFYFFIPVK</sequence>
<comment type="catalytic activity">
    <reaction evidence="1">
        <text>ATP + protein L-histidine = ADP + protein N-phospho-L-histidine.</text>
        <dbReference type="EC" id="2.7.13.3"/>
    </reaction>
</comment>
<dbReference type="GO" id="GO:0000155">
    <property type="term" value="F:phosphorelay sensor kinase activity"/>
    <property type="evidence" value="ECO:0007669"/>
    <property type="project" value="InterPro"/>
</dbReference>
<dbReference type="InterPro" id="IPR052162">
    <property type="entry name" value="Sensor_kinase/Photoreceptor"/>
</dbReference>
<dbReference type="SMART" id="SM00388">
    <property type="entry name" value="HisKA"/>
    <property type="match status" value="1"/>
</dbReference>
<dbReference type="EMBL" id="LVYD01000102">
    <property type="protein sequence ID" value="OQP58117.1"/>
    <property type="molecule type" value="Genomic_DNA"/>
</dbReference>
<dbReference type="SUPFAM" id="SSF55874">
    <property type="entry name" value="ATPase domain of HSP90 chaperone/DNA topoisomerase II/histidine kinase"/>
    <property type="match status" value="1"/>
</dbReference>
<evidence type="ECO:0000256" key="1">
    <source>
        <dbReference type="ARBA" id="ARBA00000085"/>
    </source>
</evidence>
<feature type="coiled-coil region" evidence="6">
    <location>
        <begin position="741"/>
        <end position="772"/>
    </location>
</feature>
<evidence type="ECO:0000256" key="2">
    <source>
        <dbReference type="ARBA" id="ARBA00012438"/>
    </source>
</evidence>
<keyword evidence="11" id="KW-1185">Reference proteome</keyword>
<dbReference type="PANTHER" id="PTHR43304">
    <property type="entry name" value="PHYTOCHROME-LIKE PROTEIN CPH1"/>
    <property type="match status" value="1"/>
</dbReference>
<organism evidence="10 11">
    <name type="scientific">Niastella vici</name>
    <dbReference type="NCBI Taxonomy" id="1703345"/>
    <lineage>
        <taxon>Bacteria</taxon>
        <taxon>Pseudomonadati</taxon>
        <taxon>Bacteroidota</taxon>
        <taxon>Chitinophagia</taxon>
        <taxon>Chitinophagales</taxon>
        <taxon>Chitinophagaceae</taxon>
        <taxon>Niastella</taxon>
    </lineage>
</organism>
<name>A0A1V9FIK2_9BACT</name>
<dbReference type="InterPro" id="IPR035965">
    <property type="entry name" value="PAS-like_dom_sf"/>
</dbReference>
<feature type="domain" description="Histidine kinase" evidence="7">
    <location>
        <begin position="775"/>
        <end position="1001"/>
    </location>
</feature>
<gene>
    <name evidence="10" type="ORF">A3860_07255</name>
</gene>
<dbReference type="Gene3D" id="3.30.565.10">
    <property type="entry name" value="Histidine kinase-like ATPase, C-terminal domain"/>
    <property type="match status" value="1"/>
</dbReference>
<dbReference type="InterPro" id="IPR000700">
    <property type="entry name" value="PAS-assoc_C"/>
</dbReference>
<dbReference type="InterPro" id="IPR003594">
    <property type="entry name" value="HATPase_dom"/>
</dbReference>
<evidence type="ECO:0000256" key="5">
    <source>
        <dbReference type="ARBA" id="ARBA00022777"/>
    </source>
</evidence>
<dbReference type="PANTHER" id="PTHR43304:SF1">
    <property type="entry name" value="PAC DOMAIN-CONTAINING PROTEIN"/>
    <property type="match status" value="1"/>
</dbReference>
<dbReference type="PROSITE" id="PS50109">
    <property type="entry name" value="HIS_KIN"/>
    <property type="match status" value="1"/>
</dbReference>
<reference evidence="10 11" key="1">
    <citation type="submission" date="2016-03" db="EMBL/GenBank/DDBJ databases">
        <title>Niastella vici sp. nov., isolated from farmland soil.</title>
        <authorList>
            <person name="Chen L."/>
            <person name="Wang D."/>
            <person name="Yang S."/>
            <person name="Wang G."/>
        </authorList>
    </citation>
    <scope>NUCLEOTIDE SEQUENCE [LARGE SCALE GENOMIC DNA]</scope>
    <source>
        <strain evidence="10 11">DJ57</strain>
    </source>
</reference>
<dbReference type="NCBIfam" id="TIGR00229">
    <property type="entry name" value="sensory_box"/>
    <property type="match status" value="4"/>
</dbReference>
<dbReference type="OrthoDB" id="607558at2"/>
<dbReference type="RefSeq" id="WP_081155261.1">
    <property type="nucleotide sequence ID" value="NZ_LVYD01000102.1"/>
</dbReference>
<keyword evidence="3" id="KW-0597">Phosphoprotein</keyword>
<dbReference type="InterPro" id="IPR000014">
    <property type="entry name" value="PAS"/>
</dbReference>
<dbReference type="InterPro" id="IPR036097">
    <property type="entry name" value="HisK_dim/P_sf"/>
</dbReference>
<dbReference type="SMART" id="SM00387">
    <property type="entry name" value="HATPase_c"/>
    <property type="match status" value="1"/>
</dbReference>
<dbReference type="STRING" id="1703345.A3860_07255"/>
<evidence type="ECO:0000259" key="8">
    <source>
        <dbReference type="PROSITE" id="PS50112"/>
    </source>
</evidence>
<evidence type="ECO:0000256" key="4">
    <source>
        <dbReference type="ARBA" id="ARBA00022679"/>
    </source>
</evidence>
<dbReference type="InterPro" id="IPR005467">
    <property type="entry name" value="His_kinase_dom"/>
</dbReference>
<dbReference type="InterPro" id="IPR003661">
    <property type="entry name" value="HisK_dim/P_dom"/>
</dbReference>
<dbReference type="Proteomes" id="UP000192796">
    <property type="component" value="Unassembled WGS sequence"/>
</dbReference>
<dbReference type="EC" id="2.7.13.3" evidence="2"/>
<dbReference type="CDD" id="cd00082">
    <property type="entry name" value="HisKA"/>
    <property type="match status" value="1"/>
</dbReference>
<feature type="domain" description="PAC" evidence="9">
    <location>
        <begin position="698"/>
        <end position="750"/>
    </location>
</feature>
<evidence type="ECO:0000313" key="11">
    <source>
        <dbReference type="Proteomes" id="UP000192796"/>
    </source>
</evidence>
<feature type="domain" description="PAC" evidence="9">
    <location>
        <begin position="279"/>
        <end position="331"/>
    </location>
</feature>
<dbReference type="FunFam" id="3.30.450.20:FF:000099">
    <property type="entry name" value="Sensory box sensor histidine kinase"/>
    <property type="match status" value="3"/>
</dbReference>
<dbReference type="CDD" id="cd00130">
    <property type="entry name" value="PAS"/>
    <property type="match status" value="4"/>
</dbReference>
<dbReference type="SUPFAM" id="SSF47384">
    <property type="entry name" value="Homodimeric domain of signal transducing histidine kinase"/>
    <property type="match status" value="1"/>
</dbReference>
<dbReference type="AlphaFoldDB" id="A0A1V9FIK2"/>
<feature type="domain" description="PAC" evidence="9">
    <location>
        <begin position="531"/>
        <end position="583"/>
    </location>
</feature>
<feature type="domain" description="PAS" evidence="8">
    <location>
        <begin position="624"/>
        <end position="696"/>
    </location>
</feature>
<keyword evidence="5" id="KW-0418">Kinase</keyword>
<dbReference type="SUPFAM" id="SSF55785">
    <property type="entry name" value="PYP-like sensor domain (PAS domain)"/>
    <property type="match status" value="4"/>
</dbReference>
<dbReference type="SMART" id="SM00091">
    <property type="entry name" value="PAS"/>
    <property type="match status" value="5"/>
</dbReference>
<dbReference type="SMART" id="SM00086">
    <property type="entry name" value="PAC"/>
    <property type="match status" value="4"/>
</dbReference>
<dbReference type="Pfam" id="PF02518">
    <property type="entry name" value="HATPase_c"/>
    <property type="match status" value="1"/>
</dbReference>
<dbReference type="Pfam" id="PF13426">
    <property type="entry name" value="PAS_9"/>
    <property type="match status" value="1"/>
</dbReference>
<dbReference type="InterPro" id="IPR004358">
    <property type="entry name" value="Sig_transdc_His_kin-like_C"/>
</dbReference>
<comment type="caution">
    <text evidence="10">The sequence shown here is derived from an EMBL/GenBank/DDBJ whole genome shotgun (WGS) entry which is preliminary data.</text>
</comment>
<dbReference type="PROSITE" id="PS50112">
    <property type="entry name" value="PAS"/>
    <property type="match status" value="3"/>
</dbReference>
<dbReference type="InterPro" id="IPR001610">
    <property type="entry name" value="PAC"/>
</dbReference>
<feature type="coiled-coil region" evidence="6">
    <location>
        <begin position="592"/>
        <end position="630"/>
    </location>
</feature>
<dbReference type="InterPro" id="IPR013655">
    <property type="entry name" value="PAS_fold_3"/>
</dbReference>
<dbReference type="Gene3D" id="3.30.450.20">
    <property type="entry name" value="PAS domain"/>
    <property type="match status" value="5"/>
</dbReference>
<evidence type="ECO:0000313" key="10">
    <source>
        <dbReference type="EMBL" id="OQP58117.1"/>
    </source>
</evidence>
<feature type="domain" description="PAC" evidence="9">
    <location>
        <begin position="404"/>
        <end position="457"/>
    </location>
</feature>
<accession>A0A1V9FIK2</accession>
<evidence type="ECO:0000259" key="7">
    <source>
        <dbReference type="PROSITE" id="PS50109"/>
    </source>
</evidence>
<dbReference type="Pfam" id="PF08447">
    <property type="entry name" value="PAS_3"/>
    <property type="match status" value="3"/>
</dbReference>
<feature type="domain" description="PAS" evidence="8">
    <location>
        <begin position="206"/>
        <end position="276"/>
    </location>
</feature>
<proteinExistence type="predicted"/>
<evidence type="ECO:0000256" key="6">
    <source>
        <dbReference type="SAM" id="Coils"/>
    </source>
</evidence>
<feature type="domain" description="PAS" evidence="8">
    <location>
        <begin position="458"/>
        <end position="528"/>
    </location>
</feature>
<evidence type="ECO:0000259" key="9">
    <source>
        <dbReference type="PROSITE" id="PS50113"/>
    </source>
</evidence>
<dbReference type="InterPro" id="IPR036890">
    <property type="entry name" value="HATPase_C_sf"/>
</dbReference>
<evidence type="ECO:0000256" key="3">
    <source>
        <dbReference type="ARBA" id="ARBA00022553"/>
    </source>
</evidence>
<keyword evidence="6" id="KW-0175">Coiled coil</keyword>
<keyword evidence="4" id="KW-0808">Transferase</keyword>